<dbReference type="GO" id="GO:0016787">
    <property type="term" value="F:hydrolase activity"/>
    <property type="evidence" value="ECO:0007669"/>
    <property type="project" value="UniProtKB-KW"/>
</dbReference>
<dbReference type="CDD" id="cd17291">
    <property type="entry name" value="RMtype1_S_MgeORF438P-TRD-CR_like"/>
    <property type="match status" value="1"/>
</dbReference>
<evidence type="ECO:0000313" key="5">
    <source>
        <dbReference type="EMBL" id="MDO2409678.1"/>
    </source>
</evidence>
<protein>
    <submittedName>
        <fullName evidence="5">Restriction endonuclease subunit S</fullName>
        <ecNumber evidence="5">3.1.21.-</ecNumber>
    </submittedName>
</protein>
<dbReference type="CDD" id="cd17268">
    <property type="entry name" value="RMtype1_S_Ara36733I_TRD1-CR1_like"/>
    <property type="match status" value="1"/>
</dbReference>
<keyword evidence="5" id="KW-0255">Endonuclease</keyword>
<keyword evidence="2" id="KW-0680">Restriction system</keyword>
<evidence type="ECO:0000313" key="6">
    <source>
        <dbReference type="Proteomes" id="UP001171111"/>
    </source>
</evidence>
<evidence type="ECO:0000256" key="2">
    <source>
        <dbReference type="ARBA" id="ARBA00022747"/>
    </source>
</evidence>
<evidence type="ECO:0000259" key="4">
    <source>
        <dbReference type="Pfam" id="PF01420"/>
    </source>
</evidence>
<dbReference type="RefSeq" id="WP_302244485.1">
    <property type="nucleotide sequence ID" value="NZ_JAULJQ010000006.1"/>
</dbReference>
<reference evidence="5 6" key="1">
    <citation type="submission" date="2023-06" db="EMBL/GenBank/DDBJ databases">
        <title>Campylobacter magnum sp. nov., isolated from cecal contents of domestic pigs (Sus scrofa domesticus).</title>
        <authorList>
            <person name="Papic B."/>
            <person name="Gruntar I."/>
        </authorList>
    </citation>
    <scope>NUCLEOTIDE SEQUENCE [LARGE SCALE GENOMIC DNA]</scope>
    <source>
        <strain evidence="6">34484-21</strain>
    </source>
</reference>
<dbReference type="Pfam" id="PF01420">
    <property type="entry name" value="Methylase_S"/>
    <property type="match status" value="2"/>
</dbReference>
<dbReference type="GO" id="GO:0004519">
    <property type="term" value="F:endonuclease activity"/>
    <property type="evidence" value="ECO:0007669"/>
    <property type="project" value="UniProtKB-KW"/>
</dbReference>
<dbReference type="PANTHER" id="PTHR43140">
    <property type="entry name" value="TYPE-1 RESTRICTION ENZYME ECOKI SPECIFICITY PROTEIN"/>
    <property type="match status" value="1"/>
</dbReference>
<dbReference type="Gene3D" id="3.90.220.20">
    <property type="entry name" value="DNA methylase specificity domains"/>
    <property type="match status" value="2"/>
</dbReference>
<dbReference type="PANTHER" id="PTHR43140:SF1">
    <property type="entry name" value="TYPE I RESTRICTION ENZYME ECOKI SPECIFICITY SUBUNIT"/>
    <property type="match status" value="1"/>
</dbReference>
<keyword evidence="5" id="KW-0378">Hydrolase</keyword>
<keyword evidence="6" id="KW-1185">Reference proteome</keyword>
<gene>
    <name evidence="5" type="ORF">Q2362_06155</name>
</gene>
<comment type="similarity">
    <text evidence="1">Belongs to the type-I restriction system S methylase family.</text>
</comment>
<keyword evidence="5" id="KW-0540">Nuclease</keyword>
<dbReference type="SUPFAM" id="SSF116734">
    <property type="entry name" value="DNA methylase specificity domain"/>
    <property type="match status" value="2"/>
</dbReference>
<dbReference type="EC" id="3.1.21.-" evidence="5"/>
<dbReference type="InterPro" id="IPR000055">
    <property type="entry name" value="Restrct_endonuc_typeI_TRD"/>
</dbReference>
<dbReference type="EMBL" id="JAULJQ010000006">
    <property type="protein sequence ID" value="MDO2409678.1"/>
    <property type="molecule type" value="Genomic_DNA"/>
</dbReference>
<feature type="domain" description="Type I restriction modification DNA specificity" evidence="4">
    <location>
        <begin position="13"/>
        <end position="168"/>
    </location>
</feature>
<comment type="caution">
    <text evidence="5">The sequence shown here is derived from an EMBL/GenBank/DDBJ whole genome shotgun (WGS) entry which is preliminary data.</text>
</comment>
<keyword evidence="3" id="KW-0238">DNA-binding</keyword>
<dbReference type="InterPro" id="IPR044946">
    <property type="entry name" value="Restrct_endonuc_typeI_TRD_sf"/>
</dbReference>
<evidence type="ECO:0000256" key="3">
    <source>
        <dbReference type="ARBA" id="ARBA00023125"/>
    </source>
</evidence>
<sequence>MRILEFIKQNFKNVEFHALGDVCDFLKTSTLSKDKLIENGEFPVVNSSKEFYGYYDKFNNDGNTICVASRGNAGFVSYVEQKFWAGGLCYPFRSKNENNINTKFIFYFLKSKENSIISNLVSFGAIPALNKSDLQNFKIPVPSLEVQNKIVEVLDSFTSLERSLEREKLAREKQYKYYLNHLITNARNSRILKLGEVCEFVRGGNFQKKDFLDSGFACIHYGQIYTHYGIWADKTKTFISPELAKKQKIANKNDIVMAITSENVEDVCKCTAWLGDEPVAVGGHSTIIKHNQNAKFLSYYFHSNYFANFKSKIAQGVKVMEVYPKNLAKVEIPLPPLDEQERIVRILDSLNELANGLSAGIPKEIELRQKQYEYWRDRLLEFPSKDSK</sequence>
<evidence type="ECO:0000256" key="1">
    <source>
        <dbReference type="ARBA" id="ARBA00010923"/>
    </source>
</evidence>
<dbReference type="Proteomes" id="UP001171111">
    <property type="component" value="Unassembled WGS sequence"/>
</dbReference>
<feature type="domain" description="Type I restriction modification DNA specificity" evidence="4">
    <location>
        <begin position="192"/>
        <end position="366"/>
    </location>
</feature>
<name>A0ABT8TAD4_9BACT</name>
<accession>A0ABT8TAD4</accession>
<dbReference type="InterPro" id="IPR051212">
    <property type="entry name" value="Type-I_RE_S_subunit"/>
</dbReference>
<proteinExistence type="inferred from homology"/>
<organism evidence="5 6">
    <name type="scientific">Campylobacter magnus</name>
    <dbReference type="NCBI Taxonomy" id="3026462"/>
    <lineage>
        <taxon>Bacteria</taxon>
        <taxon>Pseudomonadati</taxon>
        <taxon>Campylobacterota</taxon>
        <taxon>Epsilonproteobacteria</taxon>
        <taxon>Campylobacterales</taxon>
        <taxon>Campylobacteraceae</taxon>
        <taxon>Campylobacter</taxon>
    </lineage>
</organism>